<name>A0ABV7CB45_9VIBR</name>
<keyword evidence="1" id="KW-0175">Coiled coil</keyword>
<keyword evidence="2" id="KW-0472">Membrane</keyword>
<evidence type="ECO:0000256" key="1">
    <source>
        <dbReference type="SAM" id="Coils"/>
    </source>
</evidence>
<keyword evidence="2" id="KW-1133">Transmembrane helix</keyword>
<dbReference type="EMBL" id="JBHRSE010000060">
    <property type="protein sequence ID" value="MFC3023948.1"/>
    <property type="molecule type" value="Genomic_DNA"/>
</dbReference>
<keyword evidence="2" id="KW-0812">Transmembrane</keyword>
<accession>A0ABV7CB45</accession>
<gene>
    <name evidence="3" type="ORF">ACFODT_08930</name>
</gene>
<keyword evidence="4" id="KW-1185">Reference proteome</keyword>
<dbReference type="Proteomes" id="UP001595384">
    <property type="component" value="Unassembled WGS sequence"/>
</dbReference>
<reference evidence="4" key="1">
    <citation type="journal article" date="2019" name="Int. J. Syst. Evol. Microbiol.">
        <title>The Global Catalogue of Microorganisms (GCM) 10K type strain sequencing project: providing services to taxonomists for standard genome sequencing and annotation.</title>
        <authorList>
            <consortium name="The Broad Institute Genomics Platform"/>
            <consortium name="The Broad Institute Genome Sequencing Center for Infectious Disease"/>
            <person name="Wu L."/>
            <person name="Ma J."/>
        </authorList>
    </citation>
    <scope>NUCLEOTIDE SEQUENCE [LARGE SCALE GENOMIC DNA]</scope>
    <source>
        <strain evidence="4">KCTC 62784</strain>
    </source>
</reference>
<evidence type="ECO:0000313" key="3">
    <source>
        <dbReference type="EMBL" id="MFC3023948.1"/>
    </source>
</evidence>
<evidence type="ECO:0000256" key="2">
    <source>
        <dbReference type="SAM" id="Phobius"/>
    </source>
</evidence>
<dbReference type="RefSeq" id="WP_123016143.1">
    <property type="nucleotide sequence ID" value="NZ_AP024911.1"/>
</dbReference>
<feature type="coiled-coil region" evidence="1">
    <location>
        <begin position="82"/>
        <end position="124"/>
    </location>
</feature>
<proteinExistence type="predicted"/>
<feature type="transmembrane region" description="Helical" evidence="2">
    <location>
        <begin position="23"/>
        <end position="44"/>
    </location>
</feature>
<comment type="caution">
    <text evidence="3">The sequence shown here is derived from an EMBL/GenBank/DDBJ whole genome shotgun (WGS) entry which is preliminary data.</text>
</comment>
<organism evidence="3 4">
    <name type="scientific">Vibrio zhugei</name>
    <dbReference type="NCBI Taxonomy" id="2479546"/>
    <lineage>
        <taxon>Bacteria</taxon>
        <taxon>Pseudomonadati</taxon>
        <taxon>Pseudomonadota</taxon>
        <taxon>Gammaproteobacteria</taxon>
        <taxon>Vibrionales</taxon>
        <taxon>Vibrionaceae</taxon>
        <taxon>Vibrio</taxon>
    </lineage>
</organism>
<sequence length="247" mass="27974">MKQNHSDEHDDVVVIEERDKRTYLYIGIAAAIGLALGGLVGSTVTSSKWESAYHQLNKRYGDLKQETHRQTNDAQATIAKTKDSVQEQIDAAVAKVNAEKDDKIKALEKQVSELEKVNSSLDEKVTTQKQTIAKVDKQKQSLNRKANLQASVFERSREIFQKELKTKQELEQLQKERDELAPKIKTLKEECDLYLAGTSWDAKSDACDKQDEAKSRLSQLDQMIHVHRMDLKQIQALTNDIGLDGSH</sequence>
<protein>
    <submittedName>
        <fullName evidence="3">Chromosome partitioning protein ParA</fullName>
    </submittedName>
</protein>
<evidence type="ECO:0000313" key="4">
    <source>
        <dbReference type="Proteomes" id="UP001595384"/>
    </source>
</evidence>